<keyword evidence="2" id="KW-1185">Reference proteome</keyword>
<evidence type="ECO:0000313" key="2">
    <source>
        <dbReference type="Proteomes" id="UP000298030"/>
    </source>
</evidence>
<protein>
    <submittedName>
        <fullName evidence="1">Uncharacterized protein</fullName>
    </submittedName>
</protein>
<accession>A0A4Y7SFG1</accession>
<comment type="caution">
    <text evidence="1">The sequence shown here is derived from an EMBL/GenBank/DDBJ whole genome shotgun (WGS) entry which is preliminary data.</text>
</comment>
<dbReference type="EMBL" id="QPFP01000140">
    <property type="protein sequence ID" value="TEB20415.1"/>
    <property type="molecule type" value="Genomic_DNA"/>
</dbReference>
<gene>
    <name evidence="1" type="ORF">FA13DRAFT_235416</name>
</gene>
<proteinExistence type="predicted"/>
<reference evidence="1 2" key="1">
    <citation type="journal article" date="2019" name="Nat. Ecol. Evol.">
        <title>Megaphylogeny resolves global patterns of mushroom evolution.</title>
        <authorList>
            <person name="Varga T."/>
            <person name="Krizsan K."/>
            <person name="Foldi C."/>
            <person name="Dima B."/>
            <person name="Sanchez-Garcia M."/>
            <person name="Sanchez-Ramirez S."/>
            <person name="Szollosi G.J."/>
            <person name="Szarkandi J.G."/>
            <person name="Papp V."/>
            <person name="Albert L."/>
            <person name="Andreopoulos W."/>
            <person name="Angelini C."/>
            <person name="Antonin V."/>
            <person name="Barry K.W."/>
            <person name="Bougher N.L."/>
            <person name="Buchanan P."/>
            <person name="Buyck B."/>
            <person name="Bense V."/>
            <person name="Catcheside P."/>
            <person name="Chovatia M."/>
            <person name="Cooper J."/>
            <person name="Damon W."/>
            <person name="Desjardin D."/>
            <person name="Finy P."/>
            <person name="Geml J."/>
            <person name="Haridas S."/>
            <person name="Hughes K."/>
            <person name="Justo A."/>
            <person name="Karasinski D."/>
            <person name="Kautmanova I."/>
            <person name="Kiss B."/>
            <person name="Kocsube S."/>
            <person name="Kotiranta H."/>
            <person name="LaButti K.M."/>
            <person name="Lechner B.E."/>
            <person name="Liimatainen K."/>
            <person name="Lipzen A."/>
            <person name="Lukacs Z."/>
            <person name="Mihaltcheva S."/>
            <person name="Morgado L.N."/>
            <person name="Niskanen T."/>
            <person name="Noordeloos M.E."/>
            <person name="Ohm R.A."/>
            <person name="Ortiz-Santana B."/>
            <person name="Ovrebo C."/>
            <person name="Racz N."/>
            <person name="Riley R."/>
            <person name="Savchenko A."/>
            <person name="Shiryaev A."/>
            <person name="Soop K."/>
            <person name="Spirin V."/>
            <person name="Szebenyi C."/>
            <person name="Tomsovsky M."/>
            <person name="Tulloss R.E."/>
            <person name="Uehling J."/>
            <person name="Grigoriev I.V."/>
            <person name="Vagvolgyi C."/>
            <person name="Papp T."/>
            <person name="Martin F.M."/>
            <person name="Miettinen O."/>
            <person name="Hibbett D.S."/>
            <person name="Nagy L.G."/>
        </authorList>
    </citation>
    <scope>NUCLEOTIDE SEQUENCE [LARGE SCALE GENOMIC DNA]</scope>
    <source>
        <strain evidence="1 2">FP101781</strain>
    </source>
</reference>
<organism evidence="1 2">
    <name type="scientific">Coprinellus micaceus</name>
    <name type="common">Glistening ink-cap mushroom</name>
    <name type="synonym">Coprinus micaceus</name>
    <dbReference type="NCBI Taxonomy" id="71717"/>
    <lineage>
        <taxon>Eukaryota</taxon>
        <taxon>Fungi</taxon>
        <taxon>Dikarya</taxon>
        <taxon>Basidiomycota</taxon>
        <taxon>Agaricomycotina</taxon>
        <taxon>Agaricomycetes</taxon>
        <taxon>Agaricomycetidae</taxon>
        <taxon>Agaricales</taxon>
        <taxon>Agaricineae</taxon>
        <taxon>Psathyrellaceae</taxon>
        <taxon>Coprinellus</taxon>
    </lineage>
</organism>
<evidence type="ECO:0000313" key="1">
    <source>
        <dbReference type="EMBL" id="TEB20415.1"/>
    </source>
</evidence>
<dbReference type="Proteomes" id="UP000298030">
    <property type="component" value="Unassembled WGS sequence"/>
</dbReference>
<dbReference type="AlphaFoldDB" id="A0A4Y7SFG1"/>
<name>A0A4Y7SFG1_COPMI</name>
<sequence length="107" mass="11605">MPQDPDLSPPSLTLASISVFGHVPCASIRTDGSIFKQNTRGRFPRLHGLETLSTTMTAFSGGSAVGRASRRLVSSYSEMTQPHELGMASEVMYPCITAPRPRSRPQQ</sequence>